<dbReference type="Proteomes" id="UP000504603">
    <property type="component" value="Unplaced"/>
</dbReference>
<feature type="domain" description="Reverse transcriptase Ty1/copia-type" evidence="1">
    <location>
        <begin position="1"/>
        <end position="73"/>
    </location>
</feature>
<reference evidence="3" key="1">
    <citation type="submission" date="2025-08" db="UniProtKB">
        <authorList>
            <consortium name="RefSeq"/>
        </authorList>
    </citation>
    <scope>IDENTIFICATION</scope>
    <source>
        <strain evidence="3">OHB3-1</strain>
    </source>
</reference>
<dbReference type="CDD" id="cd09272">
    <property type="entry name" value="RNase_HI_RT_Ty1"/>
    <property type="match status" value="1"/>
</dbReference>
<dbReference type="KEGG" id="mcha:111019520"/>
<dbReference type="OrthoDB" id="2012657at2759"/>
<dbReference type="PANTHER" id="PTHR11439">
    <property type="entry name" value="GAG-POL-RELATED RETROTRANSPOSON"/>
    <property type="match status" value="1"/>
</dbReference>
<dbReference type="Pfam" id="PF07727">
    <property type="entry name" value="RVT_2"/>
    <property type="match status" value="1"/>
</dbReference>
<gene>
    <name evidence="3" type="primary">LOC111019520</name>
</gene>
<organism evidence="2 3">
    <name type="scientific">Momordica charantia</name>
    <name type="common">Bitter gourd</name>
    <name type="synonym">Balsam pear</name>
    <dbReference type="NCBI Taxonomy" id="3673"/>
    <lineage>
        <taxon>Eukaryota</taxon>
        <taxon>Viridiplantae</taxon>
        <taxon>Streptophyta</taxon>
        <taxon>Embryophyta</taxon>
        <taxon>Tracheophyta</taxon>
        <taxon>Spermatophyta</taxon>
        <taxon>Magnoliopsida</taxon>
        <taxon>eudicotyledons</taxon>
        <taxon>Gunneridae</taxon>
        <taxon>Pentapetalae</taxon>
        <taxon>rosids</taxon>
        <taxon>fabids</taxon>
        <taxon>Cucurbitales</taxon>
        <taxon>Cucurbitaceae</taxon>
        <taxon>Momordiceae</taxon>
        <taxon>Momordica</taxon>
    </lineage>
</organism>
<keyword evidence="2" id="KW-1185">Reference proteome</keyword>
<dbReference type="AlphaFoldDB" id="A0A6J1DCM1"/>
<proteinExistence type="predicted"/>
<protein>
    <submittedName>
        <fullName evidence="3">Uncharacterized protein LOC111019520</fullName>
    </submittedName>
</protein>
<evidence type="ECO:0000313" key="2">
    <source>
        <dbReference type="Proteomes" id="UP000504603"/>
    </source>
</evidence>
<dbReference type="RefSeq" id="XP_022151608.1">
    <property type="nucleotide sequence ID" value="XM_022295916.1"/>
</dbReference>
<dbReference type="PANTHER" id="PTHR11439:SF461">
    <property type="entry name" value="OS10G0432200 PROTEIN"/>
    <property type="match status" value="1"/>
</dbReference>
<dbReference type="InterPro" id="IPR013103">
    <property type="entry name" value="RVT_2"/>
</dbReference>
<dbReference type="GeneID" id="111019520"/>
<evidence type="ECO:0000259" key="1">
    <source>
        <dbReference type="Pfam" id="PF07727"/>
    </source>
</evidence>
<evidence type="ECO:0000313" key="3">
    <source>
        <dbReference type="RefSeq" id="XP_022151608.1"/>
    </source>
</evidence>
<sequence>MIITGDDCDGIESLKYDLSRWFSMKDLRMMHYFPGIEVAYSPKGYLLSQSNYIADLFDRAHFTENKIVDTPLEPSARYSSSDGVTLSDSSLYRTIVGRLVYLIVTCLDIAHTVHVISQFVTAPTTVQWSAILRILKYLQGTQFQSLLFPSTSSLELRVYSDADWASDPTDRKSTTGLCIFLGDSLISWKNMGVYLHHPTPLYCDNQSAIQIVRNSFFH</sequence>
<accession>A0A6J1DCM1</accession>
<name>A0A6J1DCM1_MOMCH</name>